<accession>A0A7S2XI97</accession>
<protein>
    <recommendedName>
        <fullName evidence="3">SAM domain-containing protein</fullName>
    </recommendedName>
</protein>
<dbReference type="AlphaFoldDB" id="A0A7S2XI97"/>
<sequence length="391" mass="41593">MELFLERCGVPQLLPAFQEENINSPEELRDLQPEDINVFLRATEGERGIRLKLGDKSRLRKAIRELKEAYAAAAAAAQGSIPPPALGAPPLIPNGTASHSIVQRAPSQTAQVLAMTPTRPGQKRGREVLDAEGVGANGVGSGAGRDQKQKLQHLAASPPPSMAVLNQGVVPRNPSLPGMPSPTTHSSMLMRLPPSMAAGWPLPPGAGGGVPAPGKGVFDPAMMGTGATVTTVKSSVKRSRSRKICKRCNHLLYRGAYVHPNRGKDCHTHSKICSKGGELIPKYSPGCICLRKRPVGDQFCCQLCDTAFHQLGDVRKRERGHVVQMTSRMNLPVAVASGVPDVDSRRICLLVPPEKKETTRENTQAESLQQVMVSPGGAATAGDAADNHGLD</sequence>
<dbReference type="Gene3D" id="1.10.150.50">
    <property type="entry name" value="Transcription Factor, Ets-1"/>
    <property type="match status" value="1"/>
</dbReference>
<dbReference type="InterPro" id="IPR013761">
    <property type="entry name" value="SAM/pointed_sf"/>
</dbReference>
<organism evidence="2">
    <name type="scientific">Lotharella oceanica</name>
    <dbReference type="NCBI Taxonomy" id="641309"/>
    <lineage>
        <taxon>Eukaryota</taxon>
        <taxon>Sar</taxon>
        <taxon>Rhizaria</taxon>
        <taxon>Cercozoa</taxon>
        <taxon>Chlorarachniophyceae</taxon>
        <taxon>Lotharella</taxon>
    </lineage>
</organism>
<feature type="region of interest" description="Disordered" evidence="1">
    <location>
        <begin position="355"/>
        <end position="391"/>
    </location>
</feature>
<gene>
    <name evidence="2" type="ORF">LSP00402_LOCUS18781</name>
</gene>
<evidence type="ECO:0000313" key="2">
    <source>
        <dbReference type="EMBL" id="CAD9774787.1"/>
    </source>
</evidence>
<name>A0A7S2XI97_9EUKA</name>
<evidence type="ECO:0000256" key="1">
    <source>
        <dbReference type="SAM" id="MobiDB-lite"/>
    </source>
</evidence>
<proteinExistence type="predicted"/>
<feature type="compositionally biased region" description="Polar residues" evidence="1">
    <location>
        <begin position="361"/>
        <end position="372"/>
    </location>
</feature>
<reference evidence="2" key="1">
    <citation type="submission" date="2021-01" db="EMBL/GenBank/DDBJ databases">
        <authorList>
            <person name="Corre E."/>
            <person name="Pelletier E."/>
            <person name="Niang G."/>
            <person name="Scheremetjew M."/>
            <person name="Finn R."/>
            <person name="Kale V."/>
            <person name="Holt S."/>
            <person name="Cochrane G."/>
            <person name="Meng A."/>
            <person name="Brown T."/>
            <person name="Cohen L."/>
        </authorList>
    </citation>
    <scope>NUCLEOTIDE SEQUENCE</scope>
    <source>
        <strain evidence="2">CCMP622</strain>
    </source>
</reference>
<dbReference type="EMBL" id="HBHP01030514">
    <property type="protein sequence ID" value="CAD9774787.1"/>
    <property type="molecule type" value="Transcribed_RNA"/>
</dbReference>
<evidence type="ECO:0008006" key="3">
    <source>
        <dbReference type="Google" id="ProtNLM"/>
    </source>
</evidence>